<evidence type="ECO:0008006" key="4">
    <source>
        <dbReference type="Google" id="ProtNLM"/>
    </source>
</evidence>
<gene>
    <name evidence="2" type="ORF">KDA27_20080</name>
</gene>
<comment type="caution">
    <text evidence="2">The sequence shown here is derived from an EMBL/GenBank/DDBJ whole genome shotgun (WGS) entry which is preliminary data.</text>
</comment>
<accession>A0A956NI04</accession>
<sequence>MTRQAALRATTIVAALCATAAWSTPSDAESNFLGGIHFTTGLPQGALEDQLDRDAYGIDGQIFFAPSTSPFAIGLDVSWANYGTESRKEPFSTTIPDVTVDVDTMNNFVQTLMVFRGQFPSGPIQPYADAVVGFNYLYTETTINDDGWDFDSVASTTNQDDFAFAYGFGGGVMVPVWSGTGTESVQSVLIDAGARYVRGGEAEYLKDGSIRRTNGRVKFDTTESRTDMVRMQIGVVCRF</sequence>
<feature type="chain" id="PRO_5036934307" description="Porin family protein" evidence="1">
    <location>
        <begin position="29"/>
        <end position="239"/>
    </location>
</feature>
<reference evidence="2" key="2">
    <citation type="journal article" date="2021" name="Microbiome">
        <title>Successional dynamics and alternative stable states in a saline activated sludge microbial community over 9 years.</title>
        <authorList>
            <person name="Wang Y."/>
            <person name="Ye J."/>
            <person name="Ju F."/>
            <person name="Liu L."/>
            <person name="Boyd J.A."/>
            <person name="Deng Y."/>
            <person name="Parks D.H."/>
            <person name="Jiang X."/>
            <person name="Yin X."/>
            <person name="Woodcroft B.J."/>
            <person name="Tyson G.W."/>
            <person name="Hugenholtz P."/>
            <person name="Polz M.F."/>
            <person name="Zhang T."/>
        </authorList>
    </citation>
    <scope>NUCLEOTIDE SEQUENCE</scope>
    <source>
        <strain evidence="2">HKST-UBA02</strain>
    </source>
</reference>
<dbReference type="AlphaFoldDB" id="A0A956NI04"/>
<dbReference type="SUPFAM" id="SSF56925">
    <property type="entry name" value="OMPA-like"/>
    <property type="match status" value="1"/>
</dbReference>
<dbReference type="Proteomes" id="UP000739538">
    <property type="component" value="Unassembled WGS sequence"/>
</dbReference>
<feature type="signal peptide" evidence="1">
    <location>
        <begin position="1"/>
        <end position="28"/>
    </location>
</feature>
<dbReference type="EMBL" id="JAGQHS010000143">
    <property type="protein sequence ID" value="MCA9758103.1"/>
    <property type="molecule type" value="Genomic_DNA"/>
</dbReference>
<dbReference type="Gene3D" id="2.40.160.20">
    <property type="match status" value="1"/>
</dbReference>
<evidence type="ECO:0000313" key="2">
    <source>
        <dbReference type="EMBL" id="MCA9758103.1"/>
    </source>
</evidence>
<dbReference type="InterPro" id="IPR011250">
    <property type="entry name" value="OMP/PagP_B-barrel"/>
</dbReference>
<protein>
    <recommendedName>
        <fullName evidence="4">Porin family protein</fullName>
    </recommendedName>
</protein>
<evidence type="ECO:0000313" key="3">
    <source>
        <dbReference type="Proteomes" id="UP000739538"/>
    </source>
</evidence>
<reference evidence="2" key="1">
    <citation type="submission" date="2020-04" db="EMBL/GenBank/DDBJ databases">
        <authorList>
            <person name="Zhang T."/>
        </authorList>
    </citation>
    <scope>NUCLEOTIDE SEQUENCE</scope>
    <source>
        <strain evidence="2">HKST-UBA02</strain>
    </source>
</reference>
<proteinExistence type="predicted"/>
<name>A0A956NI04_UNCEI</name>
<evidence type="ECO:0000256" key="1">
    <source>
        <dbReference type="SAM" id="SignalP"/>
    </source>
</evidence>
<organism evidence="2 3">
    <name type="scientific">Eiseniibacteriota bacterium</name>
    <dbReference type="NCBI Taxonomy" id="2212470"/>
    <lineage>
        <taxon>Bacteria</taxon>
        <taxon>Candidatus Eiseniibacteriota</taxon>
    </lineage>
</organism>
<keyword evidence="1" id="KW-0732">Signal</keyword>